<organism evidence="1 2">
    <name type="scientific">Allacma fusca</name>
    <dbReference type="NCBI Taxonomy" id="39272"/>
    <lineage>
        <taxon>Eukaryota</taxon>
        <taxon>Metazoa</taxon>
        <taxon>Ecdysozoa</taxon>
        <taxon>Arthropoda</taxon>
        <taxon>Hexapoda</taxon>
        <taxon>Collembola</taxon>
        <taxon>Symphypleona</taxon>
        <taxon>Sminthuridae</taxon>
        <taxon>Allacma</taxon>
    </lineage>
</organism>
<gene>
    <name evidence="1" type="ORF">AFUS01_LOCUS35433</name>
</gene>
<name>A0A8J2KXR1_9HEXA</name>
<keyword evidence="2" id="KW-1185">Reference proteome</keyword>
<reference evidence="1" key="1">
    <citation type="submission" date="2021-06" db="EMBL/GenBank/DDBJ databases">
        <authorList>
            <person name="Hodson N. C."/>
            <person name="Mongue J. A."/>
            <person name="Jaron S. K."/>
        </authorList>
    </citation>
    <scope>NUCLEOTIDE SEQUENCE</scope>
</reference>
<dbReference type="EMBL" id="CAJVCH010535737">
    <property type="protein sequence ID" value="CAG7825317.1"/>
    <property type="molecule type" value="Genomic_DNA"/>
</dbReference>
<accession>A0A8J2KXR1</accession>
<evidence type="ECO:0000313" key="1">
    <source>
        <dbReference type="EMBL" id="CAG7825317.1"/>
    </source>
</evidence>
<evidence type="ECO:0000313" key="2">
    <source>
        <dbReference type="Proteomes" id="UP000708208"/>
    </source>
</evidence>
<sequence length="136" mass="15122">MPYQAGKRGRTAAEPAQVNVAELAVAVGSYLEKHLEDLKDSMNNVAVKVEESAQVLQYIKTRFDEHINAAEKREETVTKELQDLGENINNTLVGMTEQIKASFTEKLNEHNQAQIVASKSSIGTTAEADIVRWYCL</sequence>
<dbReference type="Proteomes" id="UP000708208">
    <property type="component" value="Unassembled WGS sequence"/>
</dbReference>
<dbReference type="AlphaFoldDB" id="A0A8J2KXR1"/>
<proteinExistence type="predicted"/>
<comment type="caution">
    <text evidence="1">The sequence shown here is derived from an EMBL/GenBank/DDBJ whole genome shotgun (WGS) entry which is preliminary data.</text>
</comment>
<protein>
    <submittedName>
        <fullName evidence="1">Uncharacterized protein</fullName>
    </submittedName>
</protein>